<proteinExistence type="predicted"/>
<dbReference type="OrthoDB" id="1312565at2759"/>
<feature type="compositionally biased region" description="Polar residues" evidence="1">
    <location>
        <begin position="25"/>
        <end position="36"/>
    </location>
</feature>
<feature type="region of interest" description="Disordered" evidence="1">
    <location>
        <begin position="164"/>
        <end position="199"/>
    </location>
</feature>
<evidence type="ECO:0000256" key="1">
    <source>
        <dbReference type="SAM" id="MobiDB-lite"/>
    </source>
</evidence>
<gene>
    <name evidence="2" type="ORF">H5410_016169</name>
</gene>
<protein>
    <submittedName>
        <fullName evidence="2">Uncharacterized protein</fullName>
    </submittedName>
</protein>
<dbReference type="AlphaFoldDB" id="A0A9J5ZVQ6"/>
<reference evidence="2 3" key="1">
    <citation type="submission" date="2020-09" db="EMBL/GenBank/DDBJ databases">
        <title>De no assembly of potato wild relative species, Solanum commersonii.</title>
        <authorList>
            <person name="Cho K."/>
        </authorList>
    </citation>
    <scope>NUCLEOTIDE SEQUENCE [LARGE SCALE GENOMIC DNA]</scope>
    <source>
        <strain evidence="2">LZ3.2</strain>
        <tissue evidence="2">Leaf</tissue>
    </source>
</reference>
<sequence>MSSNTNADRHEAQKNSNEIEVINTIKGQDSESNNINVDRDETQQKSNEIEVNANDLDEHVVSNNISNQQKDLIFSQADYFSNMELAIVEVPNAVQIDESQMIQIESPNRVLHDIVTHNLEKVKRLEAEENQIAKGVIETEESEEIWDYVPIEANISPKLLKCARKGKKQGNGENTQPTRVQPKRVKSVPKRYEGSNLEY</sequence>
<accession>A0A9J5ZVQ6</accession>
<evidence type="ECO:0000313" key="2">
    <source>
        <dbReference type="EMBL" id="KAG5616345.1"/>
    </source>
</evidence>
<organism evidence="2 3">
    <name type="scientific">Solanum commersonii</name>
    <name type="common">Commerson's wild potato</name>
    <name type="synonym">Commerson's nightshade</name>
    <dbReference type="NCBI Taxonomy" id="4109"/>
    <lineage>
        <taxon>Eukaryota</taxon>
        <taxon>Viridiplantae</taxon>
        <taxon>Streptophyta</taxon>
        <taxon>Embryophyta</taxon>
        <taxon>Tracheophyta</taxon>
        <taxon>Spermatophyta</taxon>
        <taxon>Magnoliopsida</taxon>
        <taxon>eudicotyledons</taxon>
        <taxon>Gunneridae</taxon>
        <taxon>Pentapetalae</taxon>
        <taxon>asterids</taxon>
        <taxon>lamiids</taxon>
        <taxon>Solanales</taxon>
        <taxon>Solanaceae</taxon>
        <taxon>Solanoideae</taxon>
        <taxon>Solaneae</taxon>
        <taxon>Solanum</taxon>
    </lineage>
</organism>
<comment type="caution">
    <text evidence="2">The sequence shown here is derived from an EMBL/GenBank/DDBJ whole genome shotgun (WGS) entry which is preliminary data.</text>
</comment>
<name>A0A9J5ZVQ6_SOLCO</name>
<evidence type="ECO:0000313" key="3">
    <source>
        <dbReference type="Proteomes" id="UP000824120"/>
    </source>
</evidence>
<dbReference type="EMBL" id="JACXVP010000003">
    <property type="protein sequence ID" value="KAG5616345.1"/>
    <property type="molecule type" value="Genomic_DNA"/>
</dbReference>
<dbReference type="Proteomes" id="UP000824120">
    <property type="component" value="Chromosome 3"/>
</dbReference>
<keyword evidence="3" id="KW-1185">Reference proteome</keyword>
<feature type="region of interest" description="Disordered" evidence="1">
    <location>
        <begin position="25"/>
        <end position="44"/>
    </location>
</feature>